<dbReference type="OrthoDB" id="9795078at2"/>
<dbReference type="GO" id="GO:0007165">
    <property type="term" value="P:signal transduction"/>
    <property type="evidence" value="ECO:0007669"/>
    <property type="project" value="UniProtKB-KW"/>
</dbReference>
<dbReference type="SUPFAM" id="SSF58104">
    <property type="entry name" value="Methyl-accepting chemotaxis protein (MCP) signaling domain"/>
    <property type="match status" value="1"/>
</dbReference>
<dbReference type="InterPro" id="IPR032255">
    <property type="entry name" value="HBM"/>
</dbReference>
<evidence type="ECO:0000313" key="15">
    <source>
        <dbReference type="Proteomes" id="UP000309819"/>
    </source>
</evidence>
<evidence type="ECO:0000256" key="6">
    <source>
        <dbReference type="ARBA" id="ARBA00022989"/>
    </source>
</evidence>
<evidence type="ECO:0000256" key="1">
    <source>
        <dbReference type="ARBA" id="ARBA00004651"/>
    </source>
</evidence>
<evidence type="ECO:0000256" key="11">
    <source>
        <dbReference type="SAM" id="Phobius"/>
    </source>
</evidence>
<comment type="caution">
    <text evidence="14">The sequence shown here is derived from an EMBL/GenBank/DDBJ whole genome shotgun (WGS) entry which is preliminary data.</text>
</comment>
<keyword evidence="15" id="KW-1185">Reference proteome</keyword>
<dbReference type="Pfam" id="PF00015">
    <property type="entry name" value="MCPsignal"/>
    <property type="match status" value="1"/>
</dbReference>
<dbReference type="PANTHER" id="PTHR32089">
    <property type="entry name" value="METHYL-ACCEPTING CHEMOTAXIS PROTEIN MCPB"/>
    <property type="match status" value="1"/>
</dbReference>
<dbReference type="Gene3D" id="1.10.287.950">
    <property type="entry name" value="Methyl-accepting chemotaxis protein"/>
    <property type="match status" value="1"/>
</dbReference>
<feature type="transmembrane region" description="Helical" evidence="11">
    <location>
        <begin position="82"/>
        <end position="108"/>
    </location>
</feature>
<dbReference type="PANTHER" id="PTHR32089:SF120">
    <property type="entry name" value="METHYL-ACCEPTING CHEMOTAXIS PROTEIN TLPQ"/>
    <property type="match status" value="1"/>
</dbReference>
<keyword evidence="6 11" id="KW-1133">Transmembrane helix</keyword>
<sequence>MAASSNVLISSGSRVFRLCIFSLYLCALFLLFCFMCCFMHKNRLPTTRKSRKKRQLLFNGKSLERHRKKNKMKSVSLSPRRLSIGALLALGFGLLCGLSVLLACFAFSSLQAVFKGEDQLESIAGVHAGILDIRILEKSYRLEATGGAVDKVHRLVNEIPQQVSTLEQLEQPLVVASKQYLTQFERLVAARGRLEQAQKAMGVEAGEVRIAFETVEQDLTEALMQESSEMLAALVLAENATALMRKLLSLRIAEWSYSQSLTEADYEQWVLLLSDLRSAAQALAGGAATQQRAALDLALGSLERYRVAFEAYHTSYLAHLESELEMDRIAEQMLAVSEEMRRQVSDRQQALKQNAYAKLIQMAALVLVLGIATAWGIRRRIILSLRATAEQVEHFAAGRLDASIHDDCGDELAVVLRAIRQMGESLNGVVSRIEEGASGLGRVCAELDQMTREVASSAEQQVQDTNRAFNAMEMMGVSLTRVVGLTGDASSAAGLASKGSEVGGEEVEAAVGQIDQLDKLVHATGQEMRSLDARAVSIGRVLQVVQSLAEQTNLLALNAAIEAARAGEMGRGFSVVAEEVRCLAARTQSAAAEIAGMIKTLQCDSKSLLSRVERVGEESARVRDFSFRAGLALRGVTTEVSTIHQMNLDIAGATQAQSEMVSEVGLCILEVRASALASQNRTHRLRGASRELEDLAGQLREGLSFFTLK</sequence>
<evidence type="ECO:0000256" key="7">
    <source>
        <dbReference type="ARBA" id="ARBA00023136"/>
    </source>
</evidence>
<dbReference type="GO" id="GO:0005886">
    <property type="term" value="C:plasma membrane"/>
    <property type="evidence" value="ECO:0007669"/>
    <property type="project" value="UniProtKB-SubCell"/>
</dbReference>
<feature type="domain" description="Methyl-accepting transducer" evidence="12">
    <location>
        <begin position="436"/>
        <end position="672"/>
    </location>
</feature>
<feature type="transmembrane region" description="Helical" evidence="11">
    <location>
        <begin position="355"/>
        <end position="377"/>
    </location>
</feature>
<dbReference type="AlphaFoldDB" id="A0A5R8ZI96"/>
<evidence type="ECO:0000256" key="4">
    <source>
        <dbReference type="ARBA" id="ARBA00022500"/>
    </source>
</evidence>
<evidence type="ECO:0000256" key="3">
    <source>
        <dbReference type="ARBA" id="ARBA00022481"/>
    </source>
</evidence>
<dbReference type="PROSITE" id="PS50885">
    <property type="entry name" value="HAMP"/>
    <property type="match status" value="1"/>
</dbReference>
<evidence type="ECO:0000256" key="9">
    <source>
        <dbReference type="ARBA" id="ARBA00029447"/>
    </source>
</evidence>
<dbReference type="InterPro" id="IPR003660">
    <property type="entry name" value="HAMP_dom"/>
</dbReference>
<keyword evidence="3" id="KW-0488">Methylation</keyword>
<dbReference type="SMART" id="SM01358">
    <property type="entry name" value="HBM"/>
    <property type="match status" value="1"/>
</dbReference>
<reference evidence="14 15" key="1">
    <citation type="submission" date="2019-05" db="EMBL/GenBank/DDBJ databases">
        <title>Pseudomonas sp. SC006 isolated from lettuce that can produce HBGAs.</title>
        <authorList>
            <person name="Wang D."/>
            <person name="Liao N."/>
            <person name="Liu D."/>
            <person name="Zhang Z."/>
            <person name="Zou S."/>
        </authorList>
    </citation>
    <scope>NUCLEOTIDE SEQUENCE [LARGE SCALE GENOMIC DNA]</scope>
    <source>
        <strain evidence="14 15">SC006</strain>
    </source>
</reference>
<protein>
    <submittedName>
        <fullName evidence="14">Methyl-accepting chemotaxis protein</fullName>
    </submittedName>
</protein>
<evidence type="ECO:0000313" key="14">
    <source>
        <dbReference type="EMBL" id="TLP65144.1"/>
    </source>
</evidence>
<comment type="similarity">
    <text evidence="9">Belongs to the methyl-accepting chemotaxis (MCP) protein family.</text>
</comment>
<name>A0A5R8ZI96_9PSED</name>
<evidence type="ECO:0000259" key="13">
    <source>
        <dbReference type="PROSITE" id="PS50885"/>
    </source>
</evidence>
<feature type="transmembrane region" description="Helical" evidence="11">
    <location>
        <begin position="15"/>
        <end position="39"/>
    </location>
</feature>
<keyword evidence="5 11" id="KW-0812">Transmembrane</keyword>
<keyword evidence="8 10" id="KW-0807">Transducer</keyword>
<gene>
    <name evidence="14" type="ORF">FEM01_02900</name>
</gene>
<dbReference type="GO" id="GO:0006935">
    <property type="term" value="P:chemotaxis"/>
    <property type="evidence" value="ECO:0007669"/>
    <property type="project" value="UniProtKB-KW"/>
</dbReference>
<proteinExistence type="inferred from homology"/>
<organism evidence="14 15">
    <name type="scientific">Pseudomonas mosselii</name>
    <dbReference type="NCBI Taxonomy" id="78327"/>
    <lineage>
        <taxon>Bacteria</taxon>
        <taxon>Pseudomonadati</taxon>
        <taxon>Pseudomonadota</taxon>
        <taxon>Gammaproteobacteria</taxon>
        <taxon>Pseudomonadales</taxon>
        <taxon>Pseudomonadaceae</taxon>
        <taxon>Pseudomonas</taxon>
    </lineage>
</organism>
<accession>A0A5R8ZI96</accession>
<dbReference type="FunFam" id="1.10.287.950:FF:000001">
    <property type="entry name" value="Methyl-accepting chemotaxis sensory transducer"/>
    <property type="match status" value="1"/>
</dbReference>
<feature type="domain" description="HAMP" evidence="13">
    <location>
        <begin position="379"/>
        <end position="431"/>
    </location>
</feature>
<dbReference type="Gene3D" id="6.10.340.10">
    <property type="match status" value="1"/>
</dbReference>
<evidence type="ECO:0000256" key="10">
    <source>
        <dbReference type="PROSITE-ProRule" id="PRU00284"/>
    </source>
</evidence>
<comment type="subcellular location">
    <subcellularLocation>
        <location evidence="1">Cell membrane</location>
        <topology evidence="1">Multi-pass membrane protein</topology>
    </subcellularLocation>
</comment>
<dbReference type="InterPro" id="IPR004089">
    <property type="entry name" value="MCPsignal_dom"/>
</dbReference>
<dbReference type="PROSITE" id="PS50111">
    <property type="entry name" value="CHEMOTAXIS_TRANSDUC_2"/>
    <property type="match status" value="1"/>
</dbReference>
<dbReference type="SMART" id="SM00283">
    <property type="entry name" value="MA"/>
    <property type="match status" value="1"/>
</dbReference>
<keyword evidence="7 11" id="KW-0472">Membrane</keyword>
<dbReference type="Proteomes" id="UP000309819">
    <property type="component" value="Unassembled WGS sequence"/>
</dbReference>
<dbReference type="SMART" id="SM00304">
    <property type="entry name" value="HAMP"/>
    <property type="match status" value="1"/>
</dbReference>
<evidence type="ECO:0000259" key="12">
    <source>
        <dbReference type="PROSITE" id="PS50111"/>
    </source>
</evidence>
<keyword evidence="4" id="KW-0145">Chemotaxis</keyword>
<evidence type="ECO:0000256" key="2">
    <source>
        <dbReference type="ARBA" id="ARBA00022475"/>
    </source>
</evidence>
<evidence type="ECO:0000256" key="8">
    <source>
        <dbReference type="ARBA" id="ARBA00023224"/>
    </source>
</evidence>
<evidence type="ECO:0000256" key="5">
    <source>
        <dbReference type="ARBA" id="ARBA00022692"/>
    </source>
</evidence>
<keyword evidence="2" id="KW-1003">Cell membrane</keyword>
<dbReference type="EMBL" id="VAUO01000001">
    <property type="protein sequence ID" value="TLP65144.1"/>
    <property type="molecule type" value="Genomic_DNA"/>
</dbReference>